<keyword evidence="3" id="KW-1185">Reference proteome</keyword>
<accession>A0A0C3PH31</accession>
<gene>
    <name evidence="2" type="ORF">PHLGIDRAFT_129080</name>
</gene>
<feature type="compositionally biased region" description="Acidic residues" evidence="1">
    <location>
        <begin position="101"/>
        <end position="120"/>
    </location>
</feature>
<sequence>MYKYPTVPSAKSIRLLLSPPRSRVNDLIDYKVQQSSYANSTPDMSTAVLLDSPTSHVESPVVIEANKETTTAVATERTLTSVDKGEVAEKVPGNTEASQQGDDDDDDDIDDAEFEEMMRE</sequence>
<evidence type="ECO:0000313" key="2">
    <source>
        <dbReference type="EMBL" id="KIP05143.1"/>
    </source>
</evidence>
<protein>
    <submittedName>
        <fullName evidence="2">Uncharacterized protein</fullName>
    </submittedName>
</protein>
<evidence type="ECO:0000313" key="3">
    <source>
        <dbReference type="Proteomes" id="UP000053257"/>
    </source>
</evidence>
<evidence type="ECO:0000256" key="1">
    <source>
        <dbReference type="SAM" id="MobiDB-lite"/>
    </source>
</evidence>
<dbReference type="EMBL" id="KN840552">
    <property type="protein sequence ID" value="KIP05143.1"/>
    <property type="molecule type" value="Genomic_DNA"/>
</dbReference>
<feature type="region of interest" description="Disordered" evidence="1">
    <location>
        <begin position="77"/>
        <end position="120"/>
    </location>
</feature>
<name>A0A0C3PH31_PHLG1</name>
<proteinExistence type="predicted"/>
<dbReference type="Proteomes" id="UP000053257">
    <property type="component" value="Unassembled WGS sequence"/>
</dbReference>
<organism evidence="2 3">
    <name type="scientific">Phlebiopsis gigantea (strain 11061_1 CR5-6)</name>
    <name type="common">White-rot fungus</name>
    <name type="synonym">Peniophora gigantea</name>
    <dbReference type="NCBI Taxonomy" id="745531"/>
    <lineage>
        <taxon>Eukaryota</taxon>
        <taxon>Fungi</taxon>
        <taxon>Dikarya</taxon>
        <taxon>Basidiomycota</taxon>
        <taxon>Agaricomycotina</taxon>
        <taxon>Agaricomycetes</taxon>
        <taxon>Polyporales</taxon>
        <taxon>Phanerochaetaceae</taxon>
        <taxon>Phlebiopsis</taxon>
    </lineage>
</organism>
<dbReference type="AlphaFoldDB" id="A0A0C3PH31"/>
<dbReference type="HOGENOM" id="CLU_2050472_0_0_1"/>
<reference evidence="2 3" key="1">
    <citation type="journal article" date="2014" name="PLoS Genet.">
        <title>Analysis of the Phlebiopsis gigantea genome, transcriptome and secretome provides insight into its pioneer colonization strategies of wood.</title>
        <authorList>
            <person name="Hori C."/>
            <person name="Ishida T."/>
            <person name="Igarashi K."/>
            <person name="Samejima M."/>
            <person name="Suzuki H."/>
            <person name="Master E."/>
            <person name="Ferreira P."/>
            <person name="Ruiz-Duenas F.J."/>
            <person name="Held B."/>
            <person name="Canessa P."/>
            <person name="Larrondo L.F."/>
            <person name="Schmoll M."/>
            <person name="Druzhinina I.S."/>
            <person name="Kubicek C.P."/>
            <person name="Gaskell J.A."/>
            <person name="Kersten P."/>
            <person name="St John F."/>
            <person name="Glasner J."/>
            <person name="Sabat G."/>
            <person name="Splinter BonDurant S."/>
            <person name="Syed K."/>
            <person name="Yadav J."/>
            <person name="Mgbeahuruike A.C."/>
            <person name="Kovalchuk A."/>
            <person name="Asiegbu F.O."/>
            <person name="Lackner G."/>
            <person name="Hoffmeister D."/>
            <person name="Rencoret J."/>
            <person name="Gutierrez A."/>
            <person name="Sun H."/>
            <person name="Lindquist E."/>
            <person name="Barry K."/>
            <person name="Riley R."/>
            <person name="Grigoriev I.V."/>
            <person name="Henrissat B."/>
            <person name="Kues U."/>
            <person name="Berka R.M."/>
            <person name="Martinez A.T."/>
            <person name="Covert S.F."/>
            <person name="Blanchette R.A."/>
            <person name="Cullen D."/>
        </authorList>
    </citation>
    <scope>NUCLEOTIDE SEQUENCE [LARGE SCALE GENOMIC DNA]</scope>
    <source>
        <strain evidence="2 3">11061_1 CR5-6</strain>
    </source>
</reference>